<reference evidence="1 2" key="1">
    <citation type="journal article" date="2016" name="Int. J. Syst. Evol. Microbiol.">
        <title>Pseudaminobacter manganicus sp. nov., isolated from sludge of a manganese mine.</title>
        <authorList>
            <person name="Li J."/>
            <person name="Huang J."/>
            <person name="Liao S."/>
            <person name="Wang G."/>
        </authorList>
    </citation>
    <scope>NUCLEOTIDE SEQUENCE [LARGE SCALE GENOMIC DNA]</scope>
    <source>
        <strain evidence="1 2">JH-7</strain>
    </source>
</reference>
<comment type="caution">
    <text evidence="1">The sequence shown here is derived from an EMBL/GenBank/DDBJ whole genome shotgun (WGS) entry which is preliminary data.</text>
</comment>
<dbReference type="AlphaFoldDB" id="A0A1V8RUA9"/>
<dbReference type="Pfam" id="PF14390">
    <property type="entry name" value="DUF4420"/>
    <property type="match status" value="1"/>
</dbReference>
<protein>
    <recommendedName>
        <fullName evidence="3">PD-(D/E)XK motif protein</fullName>
    </recommendedName>
</protein>
<dbReference type="OrthoDB" id="7375322at2"/>
<dbReference type="InterPro" id="IPR025534">
    <property type="entry name" value="DUF4420"/>
</dbReference>
<dbReference type="STRING" id="1873176.BFN67_12320"/>
<accession>A0A1V8RUA9</accession>
<evidence type="ECO:0000313" key="2">
    <source>
        <dbReference type="Proteomes" id="UP000191905"/>
    </source>
</evidence>
<evidence type="ECO:0000313" key="1">
    <source>
        <dbReference type="EMBL" id="OQM76694.1"/>
    </source>
</evidence>
<dbReference type="EMBL" id="MDET01000005">
    <property type="protein sequence ID" value="OQM76694.1"/>
    <property type="molecule type" value="Genomic_DNA"/>
</dbReference>
<dbReference type="Proteomes" id="UP000191905">
    <property type="component" value="Unassembled WGS sequence"/>
</dbReference>
<gene>
    <name evidence="1" type="ORF">BFN67_12320</name>
</gene>
<dbReference type="RefSeq" id="WP_158083469.1">
    <property type="nucleotide sequence ID" value="NZ_MDET01000005.1"/>
</dbReference>
<keyword evidence="2" id="KW-1185">Reference proteome</keyword>
<name>A0A1V8RUA9_9HYPH</name>
<evidence type="ECO:0008006" key="3">
    <source>
        <dbReference type="Google" id="ProtNLM"/>
    </source>
</evidence>
<sequence length="337" mass="37453">MTPAELAERWTDLASARRSSSGMERRRLDAAAAVDVFACIFWPQGRAGLLIEGDGRASDLADRVPRCRGVRVVVEESGAGATPQRTVLVIMLEQERLREIFGVLSADLVNAIISEPSGPAALRRCIDRLCMWQGLFERLAPEGLSEERQRGLFGELYILDQLFLGGENLLAGVDSWVGAESSHQDFRRGGLAVEVKTSLSKRHSRITIASEKQLDERPHVHLLLAHVRLDESEGLGTSLPDLVANVRNTLSEDEPASRLFDERLLLADYLDVHAPQYETRYRLTSVRYFKVEGNFPRLAEWNLPPGVGDIRYTIIADELGTWEMDSTSVVALAGETM</sequence>
<proteinExistence type="predicted"/>
<organism evidence="1 2">
    <name type="scientific">Manganibacter manganicus</name>
    <dbReference type="NCBI Taxonomy" id="1873176"/>
    <lineage>
        <taxon>Bacteria</taxon>
        <taxon>Pseudomonadati</taxon>
        <taxon>Pseudomonadota</taxon>
        <taxon>Alphaproteobacteria</taxon>
        <taxon>Hyphomicrobiales</taxon>
        <taxon>Phyllobacteriaceae</taxon>
        <taxon>Manganibacter</taxon>
    </lineage>
</organism>